<dbReference type="Pfam" id="PF13424">
    <property type="entry name" value="TPR_12"/>
    <property type="match status" value="2"/>
</dbReference>
<accession>A0AAD6CM11</accession>
<evidence type="ECO:0000313" key="4">
    <source>
        <dbReference type="EMBL" id="KAJ5525956.1"/>
    </source>
</evidence>
<dbReference type="Proteomes" id="UP001220324">
    <property type="component" value="Unassembled WGS sequence"/>
</dbReference>
<dbReference type="PANTHER" id="PTHR46082">
    <property type="entry name" value="ATP/GTP-BINDING PROTEIN-RELATED"/>
    <property type="match status" value="1"/>
</dbReference>
<dbReference type="InterPro" id="IPR002182">
    <property type="entry name" value="NB-ARC"/>
</dbReference>
<dbReference type="PRINTS" id="PR00381">
    <property type="entry name" value="KINESINLIGHT"/>
</dbReference>
<feature type="domain" description="NB-ARC" evidence="2">
    <location>
        <begin position="67"/>
        <end position="223"/>
    </location>
</feature>
<dbReference type="Gene3D" id="3.40.50.300">
    <property type="entry name" value="P-loop containing nucleotide triphosphate hydrolases"/>
    <property type="match status" value="1"/>
</dbReference>
<dbReference type="InterPro" id="IPR053137">
    <property type="entry name" value="NLR-like"/>
</dbReference>
<feature type="compositionally biased region" description="Basic and acidic residues" evidence="1">
    <location>
        <begin position="346"/>
        <end position="356"/>
    </location>
</feature>
<keyword evidence="5" id="KW-1185">Reference proteome</keyword>
<dbReference type="Pfam" id="PF13374">
    <property type="entry name" value="TPR_10"/>
    <property type="match status" value="4"/>
</dbReference>
<evidence type="ECO:0000259" key="3">
    <source>
        <dbReference type="Pfam" id="PF25000"/>
    </source>
</evidence>
<dbReference type="Pfam" id="PF25000">
    <property type="entry name" value="DUF7779"/>
    <property type="match status" value="1"/>
</dbReference>
<comment type="caution">
    <text evidence="4">The sequence shown here is derived from an EMBL/GenBank/DDBJ whole genome shotgun (WGS) entry which is preliminary data.</text>
</comment>
<name>A0AAD6CM11_9EURO</name>
<organism evidence="4 5">
    <name type="scientific">Penicillium frequentans</name>
    <dbReference type="NCBI Taxonomy" id="3151616"/>
    <lineage>
        <taxon>Eukaryota</taxon>
        <taxon>Fungi</taxon>
        <taxon>Dikarya</taxon>
        <taxon>Ascomycota</taxon>
        <taxon>Pezizomycotina</taxon>
        <taxon>Eurotiomycetes</taxon>
        <taxon>Eurotiomycetidae</taxon>
        <taxon>Eurotiales</taxon>
        <taxon>Aspergillaceae</taxon>
        <taxon>Penicillium</taxon>
    </lineage>
</organism>
<dbReference type="InterPro" id="IPR056681">
    <property type="entry name" value="DUF7779"/>
</dbReference>
<evidence type="ECO:0000313" key="5">
    <source>
        <dbReference type="Proteomes" id="UP001220324"/>
    </source>
</evidence>
<dbReference type="InterPro" id="IPR027417">
    <property type="entry name" value="P-loop_NTPase"/>
</dbReference>
<feature type="compositionally biased region" description="Acidic residues" evidence="1">
    <location>
        <begin position="357"/>
        <end position="369"/>
    </location>
</feature>
<dbReference type="Gene3D" id="1.25.40.10">
    <property type="entry name" value="Tetratricopeptide repeat domain"/>
    <property type="match status" value="2"/>
</dbReference>
<evidence type="ECO:0000256" key="1">
    <source>
        <dbReference type="SAM" id="MobiDB-lite"/>
    </source>
</evidence>
<dbReference type="PANTHER" id="PTHR46082:SF11">
    <property type="entry name" value="AAA+ ATPASE DOMAIN-CONTAINING PROTEIN-RELATED"/>
    <property type="match status" value="1"/>
</dbReference>
<dbReference type="GO" id="GO:0043531">
    <property type="term" value="F:ADP binding"/>
    <property type="evidence" value="ECO:0007669"/>
    <property type="project" value="InterPro"/>
</dbReference>
<dbReference type="NCBIfam" id="NF040586">
    <property type="entry name" value="FxSxx_TPR"/>
    <property type="match status" value="1"/>
</dbReference>
<dbReference type="SUPFAM" id="SSF48452">
    <property type="entry name" value="TPR-like"/>
    <property type="match status" value="3"/>
</dbReference>
<gene>
    <name evidence="4" type="ORF">N7494_012606</name>
</gene>
<dbReference type="EMBL" id="JAQIZZ010000008">
    <property type="protein sequence ID" value="KAJ5525956.1"/>
    <property type="molecule type" value="Genomic_DNA"/>
</dbReference>
<proteinExistence type="predicted"/>
<dbReference type="InterPro" id="IPR011990">
    <property type="entry name" value="TPR-like_helical_dom_sf"/>
</dbReference>
<evidence type="ECO:0000259" key="2">
    <source>
        <dbReference type="Pfam" id="PF00931"/>
    </source>
</evidence>
<protein>
    <recommendedName>
        <fullName evidence="6">NB-ARC domain-containing protein</fullName>
    </recommendedName>
</protein>
<reference evidence="4 5" key="1">
    <citation type="journal article" date="2023" name="IMA Fungus">
        <title>Comparative genomic study of the Penicillium genus elucidates a diverse pangenome and 15 lateral gene transfer events.</title>
        <authorList>
            <person name="Petersen C."/>
            <person name="Sorensen T."/>
            <person name="Nielsen M.R."/>
            <person name="Sondergaard T.E."/>
            <person name="Sorensen J.L."/>
            <person name="Fitzpatrick D.A."/>
            <person name="Frisvad J.C."/>
            <person name="Nielsen K.L."/>
        </authorList>
    </citation>
    <scope>NUCLEOTIDE SEQUENCE [LARGE SCALE GENOMIC DNA]</scope>
    <source>
        <strain evidence="4 5">IBT 35679</strain>
    </source>
</reference>
<dbReference type="SUPFAM" id="SSF52540">
    <property type="entry name" value="P-loop containing nucleoside triphosphate hydrolases"/>
    <property type="match status" value="1"/>
</dbReference>
<dbReference type="AlphaFoldDB" id="A0AAD6CM11"/>
<sequence length="862" mass="97875">MTSISFGGTSSGFQLGVNHGQIILPEERGKPRAKPISTVPLPHDPDFVSRDGLLEQIHTKALVPGSRIALVGLGGVGKTQLAVEYCHQVQQQSPDTWILWVHASNMARCEKSLRELADRAKIPHDHNTNIFQLVGAWLQDEVVGQWLLVLDNVDDDELLRKPLTTESNNSTQPPLRYLFQNSNGSIIVTSRNKGVALNIARHSDIIEVQPMNEAEALNLLQRKLSTFAEQQSMIQLVKALDYMPLAIVQAGAYITHHMPRCSVLEYFEKLQKSDRKTARLLDYEAGLLYRDWEAKNSVLLTWQISFDYIKRKQPSAADLLSLMSFFDRQGIQESHLRRQKSQENNGKSHLERHEEGSSEDEETSSESEADDHLNEDLTTLRHYSLITVGKDNSIFTMHRLVQVTVRTWLKVHGQLEHWKEQFVYYLYSEFPTGEYENWGKCRSLFPHIKSAESQPPNSKDSIQKWTSLLYRGAWYALDSGYIAEARAMAYKSRHYRQEGWGAEDEDTLASSAILADAYRQEGRWDVAEQIEVQVMEISKKNFGVDHPKTLSSMANLASTYWHQGRWNEAEQLEVQVMETRKLKLGVDHPDTLSSMANLAATYRSQGRWHKAEQLEVQVMETSKLKLGVDHPDTLSSMANLAATYRSQGRWHKAEQLEVQVMETSKLKLGVDHPDTLSSMANLAATYRSQGRWDEAEQLDIQVMEASKLRLGMDHPDTLSSMANLASTHWKQGRWDEAEQLDIQVMEASKLKLGVDHPDTLSSMANLAATYRSQGRWHKAEQLEVQVMETSKLKLGVDHPDTLSSMANLAFTWQSTGRSAAAIDLLQTCVTKQQRELGLTHPHTLSNSETLLEWQTRQLSIEE</sequence>
<feature type="domain" description="DUF7779" evidence="3">
    <location>
        <begin position="311"/>
        <end position="409"/>
    </location>
</feature>
<dbReference type="Pfam" id="PF00931">
    <property type="entry name" value="NB-ARC"/>
    <property type="match status" value="1"/>
</dbReference>
<evidence type="ECO:0008006" key="6">
    <source>
        <dbReference type="Google" id="ProtNLM"/>
    </source>
</evidence>
<feature type="region of interest" description="Disordered" evidence="1">
    <location>
        <begin position="336"/>
        <end position="373"/>
    </location>
</feature>